<sequence>MTRQHNAEIQELQQLLQTTRYRMGDQMAKFASTSAIPPQATASLHPSHHMLQEMHLHNERLSASMKALSPRRRGGGGGGGSNSSGGGGGGCAAEDFSAGPWSLPPPVTAPMSPFRRGGGQAPYGHSASSWTVYGSVFDAPAYVAAQQQQQQHQHLHQGHGAAMAANLAQQHMRRKRPPPAPPGYVHVSHPGDTYI</sequence>
<gene>
    <name evidence="2" type="ORF">NMOB1V02_LOCUS1763</name>
</gene>
<organism evidence="2">
    <name type="scientific">Notodromas monacha</name>
    <dbReference type="NCBI Taxonomy" id="399045"/>
    <lineage>
        <taxon>Eukaryota</taxon>
        <taxon>Metazoa</taxon>
        <taxon>Ecdysozoa</taxon>
        <taxon>Arthropoda</taxon>
        <taxon>Crustacea</taxon>
        <taxon>Oligostraca</taxon>
        <taxon>Ostracoda</taxon>
        <taxon>Podocopa</taxon>
        <taxon>Podocopida</taxon>
        <taxon>Cypridocopina</taxon>
        <taxon>Cypridoidea</taxon>
        <taxon>Cyprididae</taxon>
        <taxon>Notodromas</taxon>
    </lineage>
</organism>
<feature type="region of interest" description="Disordered" evidence="1">
    <location>
        <begin position="68"/>
        <end position="107"/>
    </location>
</feature>
<feature type="region of interest" description="Disordered" evidence="1">
    <location>
        <begin position="148"/>
        <end position="195"/>
    </location>
</feature>
<reference evidence="2" key="1">
    <citation type="submission" date="2020-11" db="EMBL/GenBank/DDBJ databases">
        <authorList>
            <person name="Tran Van P."/>
        </authorList>
    </citation>
    <scope>NUCLEOTIDE SEQUENCE</scope>
</reference>
<dbReference type="EMBL" id="CAJPEX010000185">
    <property type="protein sequence ID" value="CAG0914048.1"/>
    <property type="molecule type" value="Genomic_DNA"/>
</dbReference>
<protein>
    <submittedName>
        <fullName evidence="2">Uncharacterized protein</fullName>
    </submittedName>
</protein>
<evidence type="ECO:0000313" key="3">
    <source>
        <dbReference type="Proteomes" id="UP000678499"/>
    </source>
</evidence>
<proteinExistence type="predicted"/>
<feature type="compositionally biased region" description="Low complexity" evidence="1">
    <location>
        <begin position="148"/>
        <end position="165"/>
    </location>
</feature>
<evidence type="ECO:0000256" key="1">
    <source>
        <dbReference type="SAM" id="MobiDB-lite"/>
    </source>
</evidence>
<evidence type="ECO:0000313" key="2">
    <source>
        <dbReference type="EMBL" id="CAD7273896.1"/>
    </source>
</evidence>
<name>A0A7R9GAS5_9CRUS</name>
<accession>A0A7R9GAS5</accession>
<dbReference type="AlphaFoldDB" id="A0A7R9GAS5"/>
<dbReference type="EMBL" id="OA882222">
    <property type="protein sequence ID" value="CAD7273896.1"/>
    <property type="molecule type" value="Genomic_DNA"/>
</dbReference>
<feature type="compositionally biased region" description="Gly residues" evidence="1">
    <location>
        <begin position="75"/>
        <end position="91"/>
    </location>
</feature>
<keyword evidence="3" id="KW-1185">Reference proteome</keyword>
<dbReference type="Proteomes" id="UP000678499">
    <property type="component" value="Unassembled WGS sequence"/>
</dbReference>